<name>A0ABU5GJT3_9GAMM</name>
<gene>
    <name evidence="1" type="ORF">SKM48_07730</name>
</gene>
<evidence type="ECO:0000313" key="1">
    <source>
        <dbReference type="EMBL" id="MDY6550643.1"/>
    </source>
</evidence>
<accession>A0ABU5GJT3</accession>
<sequence length="253" mass="29062">MFKKSILISSLFIISACSTEIKTIRIPKNIVATNTPGKILIPKYKNTARVGEEILTAGEYKKEATTIKYEAFNIDEQHNITAQHRRKSITFHVQPADFLLYHTNEYGSYYKAKESIKTSEKSDKAYIGLFIPMGKTEATDMFWNWNPVNDPNFYQIKLIEPIKGIKNTKFQFLNDRYGSIAPSATITYAGVSNGEIHFVYNEFTNDGFIRPSFKQEVSLDYKPNKVYAFKNALFKVYKADSINISFEILRPLD</sequence>
<organism evidence="1 2">
    <name type="scientific">Acinetobacter faecalis</name>
    <dbReference type="NCBI Taxonomy" id="2665161"/>
    <lineage>
        <taxon>Bacteria</taxon>
        <taxon>Pseudomonadati</taxon>
        <taxon>Pseudomonadota</taxon>
        <taxon>Gammaproteobacteria</taxon>
        <taxon>Moraxellales</taxon>
        <taxon>Moraxellaceae</taxon>
        <taxon>Acinetobacter</taxon>
    </lineage>
</organism>
<dbReference type="RefSeq" id="WP_321089453.1">
    <property type="nucleotide sequence ID" value="NZ_JAXHPG010000004.1"/>
</dbReference>
<dbReference type="EMBL" id="JAXHPO010000030">
    <property type="protein sequence ID" value="MDY6550643.1"/>
    <property type="molecule type" value="Genomic_DNA"/>
</dbReference>
<dbReference type="Proteomes" id="UP001284094">
    <property type="component" value="Unassembled WGS sequence"/>
</dbReference>
<dbReference type="PROSITE" id="PS51257">
    <property type="entry name" value="PROKAR_LIPOPROTEIN"/>
    <property type="match status" value="1"/>
</dbReference>
<proteinExistence type="predicted"/>
<reference evidence="1 2" key="1">
    <citation type="journal article" date="2024" name="Syst. Appl. Microbiol.">
        <title>Evidence for the occurrence of Acinetobacter faecalis in cattle feces and its emended description.</title>
        <authorList>
            <person name="Kyselkova M."/>
            <person name="Xanthopoulou K."/>
            <person name="Shestivska V."/>
            <person name="Spanelova P."/>
            <person name="Maixnerova M."/>
            <person name="Higgins P.G."/>
            <person name="Nemec A."/>
        </authorList>
    </citation>
    <scope>NUCLEOTIDE SEQUENCE [LARGE SCALE GENOMIC DNA]</scope>
    <source>
        <strain evidence="1 2">ANC 7225</strain>
    </source>
</reference>
<comment type="caution">
    <text evidence="1">The sequence shown here is derived from an EMBL/GenBank/DDBJ whole genome shotgun (WGS) entry which is preliminary data.</text>
</comment>
<keyword evidence="2" id="KW-1185">Reference proteome</keyword>
<protein>
    <submittedName>
        <fullName evidence="1">Uncharacterized protein</fullName>
    </submittedName>
</protein>
<evidence type="ECO:0000313" key="2">
    <source>
        <dbReference type="Proteomes" id="UP001284094"/>
    </source>
</evidence>